<name>A0ABQ8HEY8_9ROSI</name>
<dbReference type="Proteomes" id="UP000827721">
    <property type="component" value="Unassembled WGS sequence"/>
</dbReference>
<comment type="subcellular location">
    <subcellularLocation>
        <location evidence="1">Membrane</location>
        <topology evidence="1">Multi-pass membrane protein</topology>
    </subcellularLocation>
</comment>
<feature type="transmembrane region" description="Helical" evidence="5">
    <location>
        <begin position="126"/>
        <end position="149"/>
    </location>
</feature>
<organism evidence="6 7">
    <name type="scientific">Xanthoceras sorbifolium</name>
    <dbReference type="NCBI Taxonomy" id="99658"/>
    <lineage>
        <taxon>Eukaryota</taxon>
        <taxon>Viridiplantae</taxon>
        <taxon>Streptophyta</taxon>
        <taxon>Embryophyta</taxon>
        <taxon>Tracheophyta</taxon>
        <taxon>Spermatophyta</taxon>
        <taxon>Magnoliopsida</taxon>
        <taxon>eudicotyledons</taxon>
        <taxon>Gunneridae</taxon>
        <taxon>Pentapetalae</taxon>
        <taxon>rosids</taxon>
        <taxon>malvids</taxon>
        <taxon>Sapindales</taxon>
        <taxon>Sapindaceae</taxon>
        <taxon>Xanthoceroideae</taxon>
        <taxon>Xanthoceras</taxon>
    </lineage>
</organism>
<reference evidence="6 7" key="1">
    <citation type="submission" date="2021-02" db="EMBL/GenBank/DDBJ databases">
        <title>Plant Genome Project.</title>
        <authorList>
            <person name="Zhang R.-G."/>
        </authorList>
    </citation>
    <scope>NUCLEOTIDE SEQUENCE [LARGE SCALE GENOMIC DNA]</scope>
    <source>
        <tissue evidence="6">Leaves</tissue>
    </source>
</reference>
<feature type="transmembrane region" description="Helical" evidence="5">
    <location>
        <begin position="48"/>
        <end position="67"/>
    </location>
</feature>
<proteinExistence type="predicted"/>
<evidence type="ECO:0000256" key="3">
    <source>
        <dbReference type="ARBA" id="ARBA00022989"/>
    </source>
</evidence>
<keyword evidence="4 5" id="KW-0472">Membrane</keyword>
<dbReference type="Gene3D" id="1.20.1250.20">
    <property type="entry name" value="MFS general substrate transporter like domains"/>
    <property type="match status" value="2"/>
</dbReference>
<protein>
    <recommendedName>
        <fullName evidence="8">Major facilitator superfamily (MFS) profile domain-containing protein</fullName>
    </recommendedName>
</protein>
<keyword evidence="3 5" id="KW-1133">Transmembrane helix</keyword>
<accession>A0ABQ8HEY8</accession>
<feature type="transmembrane region" description="Helical" evidence="5">
    <location>
        <begin position="18"/>
        <end position="36"/>
    </location>
</feature>
<dbReference type="SUPFAM" id="SSF103473">
    <property type="entry name" value="MFS general substrate transporter"/>
    <property type="match status" value="1"/>
</dbReference>
<keyword evidence="2 5" id="KW-0812">Transmembrane</keyword>
<comment type="caution">
    <text evidence="6">The sequence shown here is derived from an EMBL/GenBank/DDBJ whole genome shotgun (WGS) entry which is preliminary data.</text>
</comment>
<feature type="transmembrane region" description="Helical" evidence="5">
    <location>
        <begin position="156"/>
        <end position="177"/>
    </location>
</feature>
<evidence type="ECO:0000256" key="2">
    <source>
        <dbReference type="ARBA" id="ARBA00022692"/>
    </source>
</evidence>
<gene>
    <name evidence="6" type="ORF">JRO89_XS11G0072300</name>
</gene>
<evidence type="ECO:0000313" key="7">
    <source>
        <dbReference type="Proteomes" id="UP000827721"/>
    </source>
</evidence>
<evidence type="ECO:0000256" key="4">
    <source>
        <dbReference type="ARBA" id="ARBA00023136"/>
    </source>
</evidence>
<keyword evidence="7" id="KW-1185">Reference proteome</keyword>
<evidence type="ECO:0000313" key="6">
    <source>
        <dbReference type="EMBL" id="KAH7557198.1"/>
    </source>
</evidence>
<dbReference type="EMBL" id="JAFEMO010000011">
    <property type="protein sequence ID" value="KAH7557198.1"/>
    <property type="molecule type" value="Genomic_DNA"/>
</dbReference>
<evidence type="ECO:0008006" key="8">
    <source>
        <dbReference type="Google" id="ProtNLM"/>
    </source>
</evidence>
<sequence length="192" mass="21056">MVPFHRSCNYWMRFFTNAYDLFCITPVTILLDRIYFYKVGVYSLSNNVVAAVIGVALCGTLAGQLFFASPVTKWAENSEHMRISCVQYFQGAEKLVTRASHGMATIANPGGGRHSSYTLGSLPDNVVAAVNGVALCGTLVSQLFFGWLGDKMGQKLAYGMTLMLMVICSIAFGFSFGKDPEAVMATLCFFRF</sequence>
<dbReference type="PANTHER" id="PTHR24064">
    <property type="entry name" value="SOLUTE CARRIER FAMILY 22 MEMBER"/>
    <property type="match status" value="1"/>
</dbReference>
<evidence type="ECO:0000256" key="5">
    <source>
        <dbReference type="SAM" id="Phobius"/>
    </source>
</evidence>
<evidence type="ECO:0000256" key="1">
    <source>
        <dbReference type="ARBA" id="ARBA00004141"/>
    </source>
</evidence>
<dbReference type="InterPro" id="IPR036259">
    <property type="entry name" value="MFS_trans_sf"/>
</dbReference>